<dbReference type="RefSeq" id="WP_092370755.1">
    <property type="nucleotide sequence ID" value="NZ_BMGV01000012.1"/>
</dbReference>
<evidence type="ECO:0000313" key="2">
    <source>
        <dbReference type="Proteomes" id="UP000199379"/>
    </source>
</evidence>
<organism evidence="1 2">
    <name type="scientific">Cribrihabitans marinus</name>
    <dbReference type="NCBI Taxonomy" id="1227549"/>
    <lineage>
        <taxon>Bacteria</taxon>
        <taxon>Pseudomonadati</taxon>
        <taxon>Pseudomonadota</taxon>
        <taxon>Alphaproteobacteria</taxon>
        <taxon>Rhodobacterales</taxon>
        <taxon>Paracoccaceae</taxon>
        <taxon>Cribrihabitans</taxon>
    </lineage>
</organism>
<sequence>MSRAKDTSNNGAIDALTGALACDPRFEASDRLKALLTYLGKRAASGDKVTQTEIAQDVMRLGSDFDPQVDAHVRIEVGRLRKALELHHARNGQNEHTQIIIPKGSYRPEAVSFGPVVPEMALGKTACVSVFTGFECGPELPHEVAELAARELRVLCFASPLSRSGVARFPVRVAENAAEWQKMVADERSHLALHVTGYRTEAQYRVLVEVSQSDTGEIVHSQRQAFAPDFSPTRLAQKIARGTANILSDPILGAVPVLAANRFDNQALAVLLSAYRFMATQRIEQIPEVLAGLEHMARSGHAAPPVKALHAEIARVHGWLQGSDSRSDALRCLEMAENAIAEDPSDLTCRIALAYNRLNAGLIEAALHTGATTLANPAPTSLTHMTRMLVAVSDTEGQYRPLLCSSDLEDDTPFFMKEFAEIIPMIRWSEIHEAERRLAGSLFPNIFWLHVFHTAVLAEMGDLKRAARSVERIRHQLPDCRMSLKRMILGVFPRENEHAYLFRGLKDAGLRLA</sequence>
<protein>
    <recommendedName>
        <fullName evidence="3">TolB amino-terminal domain-containing protein</fullName>
    </recommendedName>
</protein>
<gene>
    <name evidence="1" type="ORF">SAMN05444007_11366</name>
</gene>
<reference evidence="1 2" key="1">
    <citation type="submission" date="2016-10" db="EMBL/GenBank/DDBJ databases">
        <authorList>
            <person name="de Groot N.N."/>
        </authorList>
    </citation>
    <scope>NUCLEOTIDE SEQUENCE [LARGE SCALE GENOMIC DNA]</scope>
    <source>
        <strain evidence="1 2">DSM 29340</strain>
    </source>
</reference>
<dbReference type="AlphaFoldDB" id="A0A1H7DSD8"/>
<proteinExistence type="predicted"/>
<evidence type="ECO:0008006" key="3">
    <source>
        <dbReference type="Google" id="ProtNLM"/>
    </source>
</evidence>
<dbReference type="EMBL" id="FNYD01000013">
    <property type="protein sequence ID" value="SEK04653.1"/>
    <property type="molecule type" value="Genomic_DNA"/>
</dbReference>
<keyword evidence="2" id="KW-1185">Reference proteome</keyword>
<dbReference type="OrthoDB" id="54411at2"/>
<dbReference type="STRING" id="1227549.SAMN05444007_11366"/>
<name>A0A1H7DSD8_9RHOB</name>
<accession>A0A1H7DSD8</accession>
<evidence type="ECO:0000313" key="1">
    <source>
        <dbReference type="EMBL" id="SEK04653.1"/>
    </source>
</evidence>
<dbReference type="Proteomes" id="UP000199379">
    <property type="component" value="Unassembled WGS sequence"/>
</dbReference>